<sequence>MYLVLFTIIYCVITQILNLNDALSFGIYLIGLSIAKGILGKELTDVFNFKKQATCTK</sequence>
<gene>
    <name evidence="2" type="ORF">M132T_12140</name>
</gene>
<evidence type="ECO:0000313" key="3">
    <source>
        <dbReference type="Proteomes" id="UP000887127"/>
    </source>
</evidence>
<reference evidence="2" key="1">
    <citation type="submission" date="2019-08" db="EMBL/GenBank/DDBJ databases">
        <title>Marinilactibacillus psychrotolerans M13-2T whole genome sequencing project.</title>
        <authorList>
            <person name="Ishikawa M."/>
            <person name="Suzuki T."/>
            <person name="Matsutani M."/>
        </authorList>
    </citation>
    <scope>NUCLEOTIDE SEQUENCE</scope>
    <source>
        <strain evidence="2">M13-2T</strain>
    </source>
</reference>
<comment type="caution">
    <text evidence="2">The sequence shown here is derived from an EMBL/GenBank/DDBJ whole genome shotgun (WGS) entry which is preliminary data.</text>
</comment>
<keyword evidence="1" id="KW-0472">Membrane</keyword>
<proteinExistence type="predicted"/>
<dbReference type="Proteomes" id="UP000887127">
    <property type="component" value="Unassembled WGS sequence"/>
</dbReference>
<dbReference type="AlphaFoldDB" id="A0AAV3WQY2"/>
<organism evidence="2 3">
    <name type="scientific">Marinilactibacillus psychrotolerans</name>
    <dbReference type="NCBI Taxonomy" id="191770"/>
    <lineage>
        <taxon>Bacteria</taxon>
        <taxon>Bacillati</taxon>
        <taxon>Bacillota</taxon>
        <taxon>Bacilli</taxon>
        <taxon>Lactobacillales</taxon>
        <taxon>Carnobacteriaceae</taxon>
        <taxon>Marinilactibacillus</taxon>
    </lineage>
</organism>
<keyword evidence="1" id="KW-0812">Transmembrane</keyword>
<protein>
    <submittedName>
        <fullName evidence="2">Uncharacterized protein</fullName>
    </submittedName>
</protein>
<accession>A0AAV3WQY2</accession>
<keyword evidence="1" id="KW-1133">Transmembrane helix</keyword>
<name>A0AAV3WQY2_9LACT</name>
<evidence type="ECO:0000313" key="2">
    <source>
        <dbReference type="EMBL" id="GEQ35706.1"/>
    </source>
</evidence>
<feature type="transmembrane region" description="Helical" evidence="1">
    <location>
        <begin position="6"/>
        <end position="31"/>
    </location>
</feature>
<evidence type="ECO:0000256" key="1">
    <source>
        <dbReference type="SAM" id="Phobius"/>
    </source>
</evidence>
<dbReference type="EMBL" id="BKBI01000008">
    <property type="protein sequence ID" value="GEQ35706.1"/>
    <property type="molecule type" value="Genomic_DNA"/>
</dbReference>